<protein>
    <recommendedName>
        <fullName evidence="3">DUF4397 domain-containing protein</fullName>
    </recommendedName>
</protein>
<proteinExistence type="predicted"/>
<gene>
    <name evidence="1" type="ORF">DHW03_00430</name>
</gene>
<dbReference type="AlphaFoldDB" id="A0A317ER92"/>
<evidence type="ECO:0000313" key="2">
    <source>
        <dbReference type="Proteomes" id="UP000245379"/>
    </source>
</evidence>
<dbReference type="OrthoDB" id="749571at2"/>
<evidence type="ECO:0008006" key="3">
    <source>
        <dbReference type="Google" id="ProtNLM"/>
    </source>
</evidence>
<reference evidence="1 2" key="1">
    <citation type="submission" date="2018-05" db="EMBL/GenBank/DDBJ databases">
        <title>Pedobacter paludis sp. nov., isolated from wetland soil.</title>
        <authorList>
            <person name="Zhang Y."/>
            <person name="Wang G."/>
        </authorList>
    </citation>
    <scope>NUCLEOTIDE SEQUENCE [LARGE SCALE GENOMIC DNA]</scope>
    <source>
        <strain evidence="1 2">KCTC22721</strain>
    </source>
</reference>
<dbReference type="Proteomes" id="UP000245379">
    <property type="component" value="Unassembled WGS sequence"/>
</dbReference>
<dbReference type="PROSITE" id="PS51257">
    <property type="entry name" value="PROKAR_LIPOPROTEIN"/>
    <property type="match status" value="1"/>
</dbReference>
<keyword evidence="2" id="KW-1185">Reference proteome</keyword>
<name>A0A317ER92_9SPHI</name>
<evidence type="ECO:0000313" key="1">
    <source>
        <dbReference type="EMBL" id="PWS28359.1"/>
    </source>
</evidence>
<sequence>MKHSKFLLPIILFVFFGSLLLSSCIKNNSNIAGDAKIIFANYVSTGLSKDFYLDSIKYGAGVSYGSSSAYVVVPVNTFLPDGQTYKFAVKDFNTNSTLNGALSQLVKIGKNYTVFYTKNKSNPADSLLLIHEDDLSLDPNRTRLFIINLGYTLGSKVVIRDSLNTFNKTLDYGEMTDYIPVRFGGKNKIYVNLVDSANVVDTLRANSFSVNKVVTIVLDGNRDGKLLERLIANN</sequence>
<dbReference type="EMBL" id="QGNZ01000001">
    <property type="protein sequence ID" value="PWS28359.1"/>
    <property type="molecule type" value="Genomic_DNA"/>
</dbReference>
<comment type="caution">
    <text evidence="1">The sequence shown here is derived from an EMBL/GenBank/DDBJ whole genome shotgun (WGS) entry which is preliminary data.</text>
</comment>
<accession>A0A317ER92</accession>
<dbReference type="RefSeq" id="WP_109923806.1">
    <property type="nucleotide sequence ID" value="NZ_QGNZ01000001.1"/>
</dbReference>
<organism evidence="1 2">
    <name type="scientific">Pedobacter yonginense</name>
    <dbReference type="NCBI Taxonomy" id="651869"/>
    <lineage>
        <taxon>Bacteria</taxon>
        <taxon>Pseudomonadati</taxon>
        <taxon>Bacteroidota</taxon>
        <taxon>Sphingobacteriia</taxon>
        <taxon>Sphingobacteriales</taxon>
        <taxon>Sphingobacteriaceae</taxon>
        <taxon>Pedobacter</taxon>
    </lineage>
</organism>